<dbReference type="Proteomes" id="UP000294325">
    <property type="component" value="Chromosome"/>
</dbReference>
<dbReference type="OrthoDB" id="5785571at2"/>
<dbReference type="KEGG" id="nwr:E3U44_04360"/>
<sequence>MPVNITNNKAPRTHGASALRKKPFKKHYTRKFPPFGKQLANRLRQGDKPSNCVWIGCGANAWSRTRHDLTRSDSAALCLPYGEDPLSYRWPVSGLDCLILHTGGLNKEALLRLGAVLVRAGAGRVVLIDTWDVVAAGPVVFEGVAV</sequence>
<evidence type="ECO:0000313" key="1">
    <source>
        <dbReference type="EMBL" id="QBQ53829.1"/>
    </source>
</evidence>
<evidence type="ECO:0000313" key="2">
    <source>
        <dbReference type="Proteomes" id="UP000294325"/>
    </source>
</evidence>
<dbReference type="RefSeq" id="WP_134356839.1">
    <property type="nucleotide sequence ID" value="NZ_CP038033.1"/>
</dbReference>
<gene>
    <name evidence="1" type="ORF">E3U44_04360</name>
</gene>
<organism evidence="1 2">
    <name type="scientific">Nitrosococcus wardiae</name>
    <dbReference type="NCBI Taxonomy" id="1814290"/>
    <lineage>
        <taxon>Bacteria</taxon>
        <taxon>Pseudomonadati</taxon>
        <taxon>Pseudomonadota</taxon>
        <taxon>Gammaproteobacteria</taxon>
        <taxon>Chromatiales</taxon>
        <taxon>Chromatiaceae</taxon>
        <taxon>Nitrosococcus</taxon>
    </lineage>
</organism>
<dbReference type="AlphaFoldDB" id="A0A4P7BXC3"/>
<reference evidence="1 2" key="1">
    <citation type="submission" date="2019-03" db="EMBL/GenBank/DDBJ databases">
        <title>The genome sequence of Nitrosococcus wardiae strain D1FHST reveals the archetypal metabolic capacity of ammonia-oxidizing Gammaproteobacteria.</title>
        <authorList>
            <person name="Wang L."/>
            <person name="Lim C.K."/>
            <person name="Hanson T.E."/>
            <person name="Dang H."/>
            <person name="Klotz M.G."/>
        </authorList>
    </citation>
    <scope>NUCLEOTIDE SEQUENCE [LARGE SCALE GENOMIC DNA]</scope>
    <source>
        <strain evidence="1 2">D1FHS</strain>
    </source>
</reference>
<proteinExistence type="predicted"/>
<protein>
    <submittedName>
        <fullName evidence="1">Uncharacterized protein</fullName>
    </submittedName>
</protein>
<name>A0A4P7BXC3_9GAMM</name>
<accession>A0A4P7BXC3</accession>
<dbReference type="EMBL" id="CP038033">
    <property type="protein sequence ID" value="QBQ53829.1"/>
    <property type="molecule type" value="Genomic_DNA"/>
</dbReference>
<keyword evidence="2" id="KW-1185">Reference proteome</keyword>